<dbReference type="EMBL" id="SNXS01000015">
    <property type="protein sequence ID" value="TDP60631.1"/>
    <property type="molecule type" value="Genomic_DNA"/>
</dbReference>
<evidence type="ECO:0000313" key="2">
    <source>
        <dbReference type="Proteomes" id="UP000295361"/>
    </source>
</evidence>
<reference evidence="1 2" key="1">
    <citation type="submission" date="2019-03" db="EMBL/GenBank/DDBJ databases">
        <title>Genomic Encyclopedia of Type Strains, Phase IV (KMG-IV): sequencing the most valuable type-strain genomes for metagenomic binning, comparative biology and taxonomic classification.</title>
        <authorList>
            <person name="Goeker M."/>
        </authorList>
    </citation>
    <scope>NUCLEOTIDE SEQUENCE [LARGE SCALE GENOMIC DNA]</scope>
    <source>
        <strain evidence="1 2">DSM 16998</strain>
    </source>
</reference>
<organism evidence="1 2">
    <name type="scientific">Roseateles toxinivorans</name>
    <dbReference type="NCBI Taxonomy" id="270368"/>
    <lineage>
        <taxon>Bacteria</taxon>
        <taxon>Pseudomonadati</taxon>
        <taxon>Pseudomonadota</taxon>
        <taxon>Betaproteobacteria</taxon>
        <taxon>Burkholderiales</taxon>
        <taxon>Sphaerotilaceae</taxon>
        <taxon>Roseateles</taxon>
    </lineage>
</organism>
<dbReference type="Gene3D" id="1.10.3210.10">
    <property type="entry name" value="Hypothetical protein af1432"/>
    <property type="match status" value="1"/>
</dbReference>
<dbReference type="Proteomes" id="UP000295361">
    <property type="component" value="Unassembled WGS sequence"/>
</dbReference>
<proteinExistence type="predicted"/>
<evidence type="ECO:0000313" key="1">
    <source>
        <dbReference type="EMBL" id="TDP60631.1"/>
    </source>
</evidence>
<dbReference type="InParanoid" id="A0A4R6QDU4"/>
<sequence>MRLIPLPTNSVRPGRPLPFALRDAAGHLLLARGQTVGSQAQLEAMVARGLWVDEQESEAYRKEFAQAMDAMVRQDQLLGNIAKAKPDIKVSAEGAKAETVAGWPDLQMRAHTLLRDPKPEDFLPRLEKLREDMLWHLKNDADGSLLQLIHQASLDIRHYSASHAMLVMVACHMAYQQLPWALDWQRPLELAALTMNIATTGLQDLLAEQIDPVTAEQRSKINDHAQASMDLLQTLGVHEPLWLDAVFFHHAHVPGPLAKRPPGQQLARLIQRADVFGSRLSPRRNRRALAASAAAQAAYLDENKQADEAGAALIKALGIYPPGCLVRLANGEVAVVLKRGRAANAPLVASVVSKSGTPLGEPAVRDTRLQTQAVTGSVAPHELRLRLNMERLLKLS</sequence>
<name>A0A4R6QDU4_9BURK</name>
<keyword evidence="2" id="KW-1185">Reference proteome</keyword>
<protein>
    <recommendedName>
        <fullName evidence="3">Phosphohydrolase</fullName>
    </recommendedName>
</protein>
<dbReference type="RefSeq" id="WP_133703869.1">
    <property type="nucleotide sequence ID" value="NZ_SNXS01000015.1"/>
</dbReference>
<evidence type="ECO:0008006" key="3">
    <source>
        <dbReference type="Google" id="ProtNLM"/>
    </source>
</evidence>
<gene>
    <name evidence="1" type="ORF">DES47_11552</name>
</gene>
<accession>A0A4R6QDU4</accession>
<comment type="caution">
    <text evidence="1">The sequence shown here is derived from an EMBL/GenBank/DDBJ whole genome shotgun (WGS) entry which is preliminary data.</text>
</comment>
<dbReference type="AlphaFoldDB" id="A0A4R6QDU4"/>
<dbReference type="OrthoDB" id="9774747at2"/>